<dbReference type="PANTHER" id="PTHR10458:SF20">
    <property type="entry name" value="PEPTIDE DEFORMYLASE 1"/>
    <property type="match status" value="1"/>
</dbReference>
<dbReference type="RefSeq" id="WP_046508210.1">
    <property type="nucleotide sequence ID" value="NZ_CBDDLU010000013.1"/>
</dbReference>
<keyword evidence="4 6" id="KW-0648">Protein biosynthesis</keyword>
<dbReference type="EMBL" id="LANI01000020">
    <property type="protein sequence ID" value="KKJ76256.1"/>
    <property type="molecule type" value="Genomic_DNA"/>
</dbReference>
<keyword evidence="3 6" id="KW-0378">Hydrolase</keyword>
<dbReference type="InterPro" id="IPR023635">
    <property type="entry name" value="Peptide_deformylase"/>
</dbReference>
<dbReference type="GO" id="GO:0046872">
    <property type="term" value="F:metal ion binding"/>
    <property type="evidence" value="ECO:0007669"/>
    <property type="project" value="UniProtKB-KW"/>
</dbReference>
<keyword evidence="2 6" id="KW-0479">Metal-binding</keyword>
<dbReference type="Proteomes" id="UP000034491">
    <property type="component" value="Unassembled WGS sequence"/>
</dbReference>
<dbReference type="STRING" id="1549748.WH95_13615"/>
<dbReference type="InterPro" id="IPR036821">
    <property type="entry name" value="Peptide_deformylase_sf"/>
</dbReference>
<dbReference type="PANTHER" id="PTHR10458">
    <property type="entry name" value="PEPTIDE DEFORMYLASE"/>
    <property type="match status" value="1"/>
</dbReference>
<feature type="active site" evidence="6">
    <location>
        <position position="153"/>
    </location>
</feature>
<protein>
    <recommendedName>
        <fullName evidence="6">Peptide deformylase</fullName>
        <shortName evidence="6">PDF</shortName>
        <ecNumber evidence="6">3.5.1.88</ecNumber>
    </recommendedName>
    <alternativeName>
        <fullName evidence="6">Polypeptide deformylase</fullName>
    </alternativeName>
</protein>
<comment type="function">
    <text evidence="6">Removes the formyl group from the N-terminal Met of newly synthesized proteins. Requires at least a dipeptide for an efficient rate of reaction. N-terminal L-methionine is a prerequisite for activity but the enzyme has broad specificity at other positions.</text>
</comment>
<evidence type="ECO:0000313" key="8">
    <source>
        <dbReference type="Proteomes" id="UP000034491"/>
    </source>
</evidence>
<comment type="similarity">
    <text evidence="1 6">Belongs to the polypeptide deformylase family.</text>
</comment>
<evidence type="ECO:0000256" key="5">
    <source>
        <dbReference type="ARBA" id="ARBA00023004"/>
    </source>
</evidence>
<accession>A0A0M2R3M4</accession>
<dbReference type="AlphaFoldDB" id="A0A0M2R3M4"/>
<evidence type="ECO:0000256" key="6">
    <source>
        <dbReference type="HAMAP-Rule" id="MF_00163"/>
    </source>
</evidence>
<evidence type="ECO:0000313" key="7">
    <source>
        <dbReference type="EMBL" id="KKJ76256.1"/>
    </source>
</evidence>
<evidence type="ECO:0000256" key="3">
    <source>
        <dbReference type="ARBA" id="ARBA00022801"/>
    </source>
</evidence>
<keyword evidence="5 6" id="KW-0408">Iron</keyword>
<dbReference type="Gene3D" id="3.90.45.10">
    <property type="entry name" value="Peptide deformylase"/>
    <property type="match status" value="1"/>
</dbReference>
<evidence type="ECO:0000256" key="2">
    <source>
        <dbReference type="ARBA" id="ARBA00022723"/>
    </source>
</evidence>
<dbReference type="HAMAP" id="MF_00163">
    <property type="entry name" value="Pep_deformylase"/>
    <property type="match status" value="1"/>
</dbReference>
<comment type="cofactor">
    <cofactor evidence="6">
        <name>Fe(2+)</name>
        <dbReference type="ChEBI" id="CHEBI:29033"/>
    </cofactor>
    <text evidence="6">Binds 1 Fe(2+) ion.</text>
</comment>
<feature type="binding site" evidence="6">
    <location>
        <position position="110"/>
    </location>
    <ligand>
        <name>Fe cation</name>
        <dbReference type="ChEBI" id="CHEBI:24875"/>
    </ligand>
</feature>
<evidence type="ECO:0000256" key="4">
    <source>
        <dbReference type="ARBA" id="ARBA00022917"/>
    </source>
</evidence>
<name>A0A0M2R3M4_9PROT</name>
<dbReference type="Pfam" id="PF01327">
    <property type="entry name" value="Pep_deformylase"/>
    <property type="match status" value="1"/>
</dbReference>
<feature type="binding site" evidence="6">
    <location>
        <position position="152"/>
    </location>
    <ligand>
        <name>Fe cation</name>
        <dbReference type="ChEBI" id="CHEBI:24875"/>
    </ligand>
</feature>
<dbReference type="FunFam" id="3.90.45.10:FF:000003">
    <property type="entry name" value="Peptide deformylase"/>
    <property type="match status" value="1"/>
</dbReference>
<dbReference type="NCBIfam" id="NF001159">
    <property type="entry name" value="PRK00150.1-3"/>
    <property type="match status" value="1"/>
</dbReference>
<proteinExistence type="inferred from homology"/>
<dbReference type="GO" id="GO:0042586">
    <property type="term" value="F:peptide deformylase activity"/>
    <property type="evidence" value="ECO:0007669"/>
    <property type="project" value="UniProtKB-UniRule"/>
</dbReference>
<dbReference type="EC" id="3.5.1.88" evidence="6"/>
<dbReference type="SUPFAM" id="SSF56420">
    <property type="entry name" value="Peptide deformylase"/>
    <property type="match status" value="1"/>
</dbReference>
<reference evidence="7 8" key="1">
    <citation type="submission" date="2015-03" db="EMBL/GenBank/DDBJ databases">
        <title>Genome sequence of Kiloniella sp. P1-1, isolated from the gut microflora of Pacific white shrimp, Penaeus vannamei.</title>
        <authorList>
            <person name="Shao Z."/>
            <person name="Wang L."/>
            <person name="Li X."/>
        </authorList>
    </citation>
    <scope>NUCLEOTIDE SEQUENCE [LARGE SCALE GENOMIC DNA]</scope>
    <source>
        <strain evidence="7 8">P1-1</strain>
    </source>
</reference>
<dbReference type="CDD" id="cd00487">
    <property type="entry name" value="Pep_deformylase"/>
    <property type="match status" value="1"/>
</dbReference>
<dbReference type="GO" id="GO:0006412">
    <property type="term" value="P:translation"/>
    <property type="evidence" value="ECO:0007669"/>
    <property type="project" value="UniProtKB-UniRule"/>
</dbReference>
<comment type="catalytic activity">
    <reaction evidence="6">
        <text>N-terminal N-formyl-L-methionyl-[peptide] + H2O = N-terminal L-methionyl-[peptide] + formate</text>
        <dbReference type="Rhea" id="RHEA:24420"/>
        <dbReference type="Rhea" id="RHEA-COMP:10639"/>
        <dbReference type="Rhea" id="RHEA-COMP:10640"/>
        <dbReference type="ChEBI" id="CHEBI:15377"/>
        <dbReference type="ChEBI" id="CHEBI:15740"/>
        <dbReference type="ChEBI" id="CHEBI:49298"/>
        <dbReference type="ChEBI" id="CHEBI:64731"/>
        <dbReference type="EC" id="3.5.1.88"/>
    </reaction>
</comment>
<dbReference type="OrthoDB" id="9804313at2"/>
<dbReference type="PRINTS" id="PR01576">
    <property type="entry name" value="PDEFORMYLASE"/>
</dbReference>
<sequence>MTLLKISKMGHPVLRQVASPVPDPTMPEIRALVENMVETMKEVGGTGIAAPQVFESKRIFTFFVSEERAKAEAERLGISLEGEVGVPLTVLVNPEIDFIGDQIDEGWEGCLSIPGLMGKVPRHRSIRYRGSGLDGKLIEREASGFHARVVQHEYDHLDGILYPERMKDIKSLIFSSEIGYQQPNE</sequence>
<evidence type="ECO:0000256" key="1">
    <source>
        <dbReference type="ARBA" id="ARBA00010759"/>
    </source>
</evidence>
<keyword evidence="8" id="KW-1185">Reference proteome</keyword>
<feature type="binding site" evidence="6">
    <location>
        <position position="156"/>
    </location>
    <ligand>
        <name>Fe cation</name>
        <dbReference type="ChEBI" id="CHEBI:24875"/>
    </ligand>
</feature>
<gene>
    <name evidence="6" type="primary">def</name>
    <name evidence="7" type="ORF">WH95_13615</name>
</gene>
<dbReference type="PATRIC" id="fig|1549748.8.peg.1453"/>
<dbReference type="PIRSF" id="PIRSF004749">
    <property type="entry name" value="Pep_def"/>
    <property type="match status" value="1"/>
</dbReference>
<organism evidence="7 8">
    <name type="scientific">Kiloniella litopenaei</name>
    <dbReference type="NCBI Taxonomy" id="1549748"/>
    <lineage>
        <taxon>Bacteria</taxon>
        <taxon>Pseudomonadati</taxon>
        <taxon>Pseudomonadota</taxon>
        <taxon>Alphaproteobacteria</taxon>
        <taxon>Rhodospirillales</taxon>
        <taxon>Kiloniellaceae</taxon>
        <taxon>Kiloniella</taxon>
    </lineage>
</organism>
<comment type="caution">
    <text evidence="7">The sequence shown here is derived from an EMBL/GenBank/DDBJ whole genome shotgun (WGS) entry which is preliminary data.</text>
</comment>